<dbReference type="CDD" id="cd01174">
    <property type="entry name" value="ribokinase"/>
    <property type="match status" value="1"/>
</dbReference>
<comment type="pathway">
    <text evidence="9">Carbohydrate metabolism; D-ribose degradation; D-ribose 5-phosphate from beta-D-ribopyranose: step 2/2.</text>
</comment>
<comment type="caution">
    <text evidence="9">Lacks conserved residue(s) required for the propagation of feature annotation.</text>
</comment>
<keyword evidence="9" id="KW-0963">Cytoplasm</keyword>
<evidence type="ECO:0000256" key="9">
    <source>
        <dbReference type="HAMAP-Rule" id="MF_03215"/>
    </source>
</evidence>
<comment type="function">
    <text evidence="9">Catalyzes the phosphorylation of ribose at O-5 in a reaction requiring ATP and magnesium. The resulting D-ribose-5-phosphate can then be used either for sythesis of nucleotides, histidine, and tryptophan, or as a component of the pentose phosphate pathway.</text>
</comment>
<evidence type="ECO:0000259" key="10">
    <source>
        <dbReference type="Pfam" id="PF00294"/>
    </source>
</evidence>
<dbReference type="GO" id="GO:0046872">
    <property type="term" value="F:metal ion binding"/>
    <property type="evidence" value="ECO:0007669"/>
    <property type="project" value="UniProtKB-KW"/>
</dbReference>
<feature type="binding site" evidence="9">
    <location>
        <begin position="211"/>
        <end position="216"/>
    </location>
    <ligand>
        <name>ATP</name>
        <dbReference type="ChEBI" id="CHEBI:30616"/>
    </ligand>
</feature>
<accession>A0AA86NWR8</accession>
<comment type="caution">
    <text evidence="12">The sequence shown here is derived from an EMBL/GenBank/DDBJ whole genome shotgun (WGS) entry which is preliminary data.</text>
</comment>
<dbReference type="GO" id="GO:0005524">
    <property type="term" value="F:ATP binding"/>
    <property type="evidence" value="ECO:0007669"/>
    <property type="project" value="UniProtKB-UniRule"/>
</dbReference>
<dbReference type="EMBL" id="CATOUU010000361">
    <property type="protein sequence ID" value="CAI9926091.1"/>
    <property type="molecule type" value="Genomic_DNA"/>
</dbReference>
<keyword evidence="8 9" id="KW-0119">Carbohydrate metabolism</keyword>
<gene>
    <name evidence="12" type="ORF">HINF_LOCUS13736</name>
    <name evidence="13" type="ORF">HINF_LOCUS73977</name>
    <name evidence="14" type="ORF">HINF_LOCUS74410</name>
    <name evidence="11" type="ORF">HINF_LOCUS8174</name>
</gene>
<protein>
    <recommendedName>
        <fullName evidence="9">Ribokinase</fullName>
        <shortName evidence="9">RK</shortName>
        <ecNumber evidence="9">2.7.1.15</ecNumber>
    </recommendedName>
</protein>
<feature type="binding site" evidence="9">
    <location>
        <position position="274"/>
    </location>
    <ligand>
        <name>K(+)</name>
        <dbReference type="ChEBI" id="CHEBI:29103"/>
    </ligand>
</feature>
<comment type="similarity">
    <text evidence="9">Belongs to the carbohydrate kinase PfkB family. Ribokinase subfamily.</text>
</comment>
<evidence type="ECO:0000313" key="14">
    <source>
        <dbReference type="EMBL" id="CAL6107267.1"/>
    </source>
</evidence>
<feature type="binding site" evidence="9">
    <location>
        <position position="235"/>
    </location>
    <ligand>
        <name>K(+)</name>
        <dbReference type="ChEBI" id="CHEBI:29103"/>
    </ligand>
</feature>
<proteinExistence type="inferred from homology"/>
<dbReference type="Proteomes" id="UP001642409">
    <property type="component" value="Unassembled WGS sequence"/>
</dbReference>
<dbReference type="EMBL" id="CAXDID020000633">
    <property type="protein sequence ID" value="CAL6107267.1"/>
    <property type="molecule type" value="Genomic_DNA"/>
</dbReference>
<keyword evidence="3 9" id="KW-0547">Nucleotide-binding</keyword>
<dbReference type="AlphaFoldDB" id="A0AA86NWR8"/>
<reference evidence="13 15" key="2">
    <citation type="submission" date="2024-07" db="EMBL/GenBank/DDBJ databases">
        <authorList>
            <person name="Akdeniz Z."/>
        </authorList>
    </citation>
    <scope>NUCLEOTIDE SEQUENCE [LARGE SCALE GENOMIC DNA]</scope>
</reference>
<evidence type="ECO:0000256" key="3">
    <source>
        <dbReference type="ARBA" id="ARBA00022741"/>
    </source>
</evidence>
<feature type="binding site" evidence="9">
    <location>
        <begin position="38"/>
        <end position="42"/>
    </location>
    <ligand>
        <name>substrate</name>
    </ligand>
</feature>
<keyword evidence="6 9" id="KW-0460">Magnesium</keyword>
<dbReference type="PANTHER" id="PTHR10584:SF166">
    <property type="entry name" value="RIBOKINASE"/>
    <property type="match status" value="1"/>
</dbReference>
<dbReference type="InterPro" id="IPR011611">
    <property type="entry name" value="PfkB_dom"/>
</dbReference>
<name>A0AA86NWR8_9EUKA</name>
<dbReference type="PANTHER" id="PTHR10584">
    <property type="entry name" value="SUGAR KINASE"/>
    <property type="match status" value="1"/>
</dbReference>
<dbReference type="GO" id="GO:0004747">
    <property type="term" value="F:ribokinase activity"/>
    <property type="evidence" value="ECO:0007669"/>
    <property type="project" value="UniProtKB-UniRule"/>
</dbReference>
<evidence type="ECO:0000313" key="11">
    <source>
        <dbReference type="EMBL" id="CAI9920529.1"/>
    </source>
</evidence>
<feature type="binding site" evidence="9">
    <location>
        <position position="263"/>
    </location>
    <ligand>
        <name>ATP</name>
        <dbReference type="ChEBI" id="CHEBI:30616"/>
    </ligand>
</feature>
<evidence type="ECO:0000256" key="8">
    <source>
        <dbReference type="ARBA" id="ARBA00023277"/>
    </source>
</evidence>
<dbReference type="Pfam" id="PF00294">
    <property type="entry name" value="PfkB"/>
    <property type="match status" value="1"/>
</dbReference>
<feature type="binding site" evidence="9">
    <location>
        <begin position="11"/>
        <end position="13"/>
    </location>
    <ligand>
        <name>substrate</name>
    </ligand>
</feature>
<dbReference type="EC" id="2.7.1.15" evidence="9"/>
<comment type="subcellular location">
    <subcellularLocation>
        <location evidence="9">Cytoplasm</location>
    </subcellularLocation>
    <subcellularLocation>
        <location evidence="9">Nucleus</location>
    </subcellularLocation>
</comment>
<keyword evidence="9" id="KW-0539">Nucleus</keyword>
<feature type="binding site" evidence="9">
    <location>
        <position position="140"/>
    </location>
    <ligand>
        <name>substrate</name>
    </ligand>
</feature>
<evidence type="ECO:0000256" key="6">
    <source>
        <dbReference type="ARBA" id="ARBA00022842"/>
    </source>
</evidence>
<dbReference type="EMBL" id="CAXDID020000618">
    <property type="protein sequence ID" value="CAL6106814.1"/>
    <property type="molecule type" value="Genomic_DNA"/>
</dbReference>
<comment type="activity regulation">
    <text evidence="9">Activated by a monovalent cation that binds near, but not in, the active site. The most likely occupant of the site in vivo is potassium. Ion binding induces a conformational change that may alter substrate affinity.</text>
</comment>
<keyword evidence="15" id="KW-1185">Reference proteome</keyword>
<reference evidence="12" key="1">
    <citation type="submission" date="2023-06" db="EMBL/GenBank/DDBJ databases">
        <authorList>
            <person name="Kurt Z."/>
        </authorList>
    </citation>
    <scope>NUCLEOTIDE SEQUENCE</scope>
</reference>
<feature type="binding site" evidence="9">
    <location>
        <position position="233"/>
    </location>
    <ligand>
        <name>K(+)</name>
        <dbReference type="ChEBI" id="CHEBI:29103"/>
    </ligand>
</feature>
<comment type="catalytic activity">
    <reaction evidence="9">
        <text>D-ribose + ATP = D-ribose 5-phosphate + ADP + H(+)</text>
        <dbReference type="Rhea" id="RHEA:13697"/>
        <dbReference type="ChEBI" id="CHEBI:15378"/>
        <dbReference type="ChEBI" id="CHEBI:30616"/>
        <dbReference type="ChEBI" id="CHEBI:47013"/>
        <dbReference type="ChEBI" id="CHEBI:78346"/>
        <dbReference type="ChEBI" id="CHEBI:456216"/>
        <dbReference type="EC" id="2.7.1.15"/>
    </reaction>
</comment>
<evidence type="ECO:0000256" key="1">
    <source>
        <dbReference type="ARBA" id="ARBA00022679"/>
    </source>
</evidence>
<feature type="binding site" evidence="9">
    <location>
        <position position="239"/>
    </location>
    <ligand>
        <name>substrate</name>
    </ligand>
</feature>
<dbReference type="GO" id="GO:0005634">
    <property type="term" value="C:nucleus"/>
    <property type="evidence" value="ECO:0007669"/>
    <property type="project" value="UniProtKB-SubCell"/>
</dbReference>
<feature type="binding site" evidence="9">
    <location>
        <position position="269"/>
    </location>
    <ligand>
        <name>K(+)</name>
        <dbReference type="ChEBI" id="CHEBI:29103"/>
    </ligand>
</feature>
<comment type="cofactor">
    <cofactor evidence="9">
        <name>Mg(2+)</name>
        <dbReference type="ChEBI" id="CHEBI:18420"/>
    </cofactor>
    <text evidence="9">Requires a divalent cation, most likely magnesium in vivo, as an electrophilic catalyst to aid phosphoryl group transfer. It is the chelate of the metal and the nucleotide that is the actual substrate.</text>
</comment>
<comment type="subunit">
    <text evidence="9">Homodimer.</text>
</comment>
<dbReference type="PRINTS" id="PR00990">
    <property type="entry name" value="RIBOKINASE"/>
</dbReference>
<dbReference type="Gene3D" id="3.40.1190.20">
    <property type="match status" value="1"/>
</dbReference>
<dbReference type="InterPro" id="IPR011877">
    <property type="entry name" value="Ribokinase"/>
</dbReference>
<organism evidence="12">
    <name type="scientific">Hexamita inflata</name>
    <dbReference type="NCBI Taxonomy" id="28002"/>
    <lineage>
        <taxon>Eukaryota</taxon>
        <taxon>Metamonada</taxon>
        <taxon>Diplomonadida</taxon>
        <taxon>Hexamitidae</taxon>
        <taxon>Hexamitinae</taxon>
        <taxon>Hexamita</taxon>
    </lineage>
</organism>
<sequence>MSDVVVIGAFFTDLVFYCEQFPSPGQTIPGRFASGFGGKGSNQAIACHKMQSKPSTHFFSSVGKDAFGDAIAAHYAKLDIKVTFVRSEQPTGSAGIYVNAAGQNQIIISQGAMNEFSLDKIQVQLQEALKTAKLIVFQSEMGFEPLLEMMKFCKAHKLAECKIVFNPAPFRPDYDYKQIIPLADFVVPNETEFAALVQKGVDFEHAKVIKTLGEHGVEVDGVVVPAIKVKAVDTTGAGDCWIGAFCAFYAQGESMGECCRKANSAAGISVTRCGAAASFPSHSEIQ</sequence>
<dbReference type="InterPro" id="IPR002139">
    <property type="entry name" value="Ribo/fructo_kinase"/>
</dbReference>
<feature type="domain" description="Carbohydrate kinase PfkB" evidence="10">
    <location>
        <begin position="1"/>
        <end position="280"/>
    </location>
</feature>
<keyword evidence="2 9" id="KW-0479">Metal-binding</keyword>
<keyword evidence="5 9" id="KW-0067">ATP-binding</keyword>
<keyword evidence="1 9" id="KW-0808">Transferase</keyword>
<keyword evidence="4 9" id="KW-0418">Kinase</keyword>
<feature type="binding site" evidence="9">
    <location>
        <position position="272"/>
    </location>
    <ligand>
        <name>K(+)</name>
        <dbReference type="ChEBI" id="CHEBI:29103"/>
    </ligand>
</feature>
<feature type="active site" description="Proton acceptor" evidence="9">
    <location>
        <position position="239"/>
    </location>
</feature>
<dbReference type="HAMAP" id="MF_01987">
    <property type="entry name" value="Ribokinase"/>
    <property type="match status" value="1"/>
</dbReference>
<dbReference type="InterPro" id="IPR029056">
    <property type="entry name" value="Ribokinase-like"/>
</dbReference>
<keyword evidence="7 9" id="KW-0630">Potassium</keyword>
<feature type="binding site" evidence="9">
    <location>
        <position position="189"/>
    </location>
    <ligand>
        <name>ATP</name>
        <dbReference type="ChEBI" id="CHEBI:30616"/>
    </ligand>
</feature>
<feature type="binding site" evidence="9">
    <location>
        <begin position="238"/>
        <end position="239"/>
    </location>
    <ligand>
        <name>ATP</name>
        <dbReference type="ChEBI" id="CHEBI:30616"/>
    </ligand>
</feature>
<dbReference type="SUPFAM" id="SSF53613">
    <property type="entry name" value="Ribokinase-like"/>
    <property type="match status" value="1"/>
</dbReference>
<evidence type="ECO:0000313" key="15">
    <source>
        <dbReference type="Proteomes" id="UP001642409"/>
    </source>
</evidence>
<evidence type="ECO:0000256" key="2">
    <source>
        <dbReference type="ARBA" id="ARBA00022723"/>
    </source>
</evidence>
<dbReference type="GO" id="GO:0019303">
    <property type="term" value="P:D-ribose catabolic process"/>
    <property type="evidence" value="ECO:0007669"/>
    <property type="project" value="UniProtKB-UniRule"/>
</dbReference>
<feature type="binding site" evidence="9">
    <location>
        <position position="278"/>
    </location>
    <ligand>
        <name>K(+)</name>
        <dbReference type="ChEBI" id="CHEBI:29103"/>
    </ligand>
</feature>
<evidence type="ECO:0000313" key="13">
    <source>
        <dbReference type="EMBL" id="CAL6106814.1"/>
    </source>
</evidence>
<dbReference type="GO" id="GO:0005737">
    <property type="term" value="C:cytoplasm"/>
    <property type="evidence" value="ECO:0007669"/>
    <property type="project" value="UniProtKB-SubCell"/>
</dbReference>
<evidence type="ECO:0000313" key="12">
    <source>
        <dbReference type="EMBL" id="CAI9926091.1"/>
    </source>
</evidence>
<evidence type="ECO:0000256" key="4">
    <source>
        <dbReference type="ARBA" id="ARBA00022777"/>
    </source>
</evidence>
<evidence type="ECO:0000256" key="5">
    <source>
        <dbReference type="ARBA" id="ARBA00022840"/>
    </source>
</evidence>
<evidence type="ECO:0000256" key="7">
    <source>
        <dbReference type="ARBA" id="ARBA00022958"/>
    </source>
</evidence>
<dbReference type="EMBL" id="CATOUU010000201">
    <property type="protein sequence ID" value="CAI9920529.1"/>
    <property type="molecule type" value="Genomic_DNA"/>
</dbReference>